<keyword evidence="2" id="KW-1185">Reference proteome</keyword>
<protein>
    <submittedName>
        <fullName evidence="1">Uncharacterized protein</fullName>
    </submittedName>
</protein>
<comment type="caution">
    <text evidence="1">The sequence shown here is derived from an EMBL/GenBank/DDBJ whole genome shotgun (WGS) entry which is preliminary data.</text>
</comment>
<name>A0A3M7SR65_BRAPC</name>
<reference evidence="1 2" key="1">
    <citation type="journal article" date="2018" name="Sci. Rep.">
        <title>Genomic signatures of local adaptation to the degree of environmental predictability in rotifers.</title>
        <authorList>
            <person name="Franch-Gras L."/>
            <person name="Hahn C."/>
            <person name="Garcia-Roger E.M."/>
            <person name="Carmona M.J."/>
            <person name="Serra M."/>
            <person name="Gomez A."/>
        </authorList>
    </citation>
    <scope>NUCLEOTIDE SEQUENCE [LARGE SCALE GENOMIC DNA]</scope>
    <source>
        <strain evidence="1">HYR1</strain>
    </source>
</reference>
<proteinExistence type="predicted"/>
<evidence type="ECO:0000313" key="2">
    <source>
        <dbReference type="Proteomes" id="UP000276133"/>
    </source>
</evidence>
<sequence length="59" mass="7034">MQSKELKIYPMLFNTENIVLEKCKTKQSIAHPFQWDFDKTSFDITSTKIFAQLARYTEE</sequence>
<organism evidence="1 2">
    <name type="scientific">Brachionus plicatilis</name>
    <name type="common">Marine rotifer</name>
    <name type="synonym">Brachionus muelleri</name>
    <dbReference type="NCBI Taxonomy" id="10195"/>
    <lineage>
        <taxon>Eukaryota</taxon>
        <taxon>Metazoa</taxon>
        <taxon>Spiralia</taxon>
        <taxon>Gnathifera</taxon>
        <taxon>Rotifera</taxon>
        <taxon>Eurotatoria</taxon>
        <taxon>Monogononta</taxon>
        <taxon>Pseudotrocha</taxon>
        <taxon>Ploima</taxon>
        <taxon>Brachionidae</taxon>
        <taxon>Brachionus</taxon>
    </lineage>
</organism>
<accession>A0A3M7SR65</accession>
<dbReference type="Proteomes" id="UP000276133">
    <property type="component" value="Unassembled WGS sequence"/>
</dbReference>
<dbReference type="EMBL" id="REGN01000886">
    <property type="protein sequence ID" value="RNA38361.1"/>
    <property type="molecule type" value="Genomic_DNA"/>
</dbReference>
<evidence type="ECO:0000313" key="1">
    <source>
        <dbReference type="EMBL" id="RNA38361.1"/>
    </source>
</evidence>
<gene>
    <name evidence="1" type="ORF">BpHYR1_035451</name>
</gene>
<dbReference type="AlphaFoldDB" id="A0A3M7SR65"/>